<dbReference type="OrthoDB" id="9801454at2"/>
<evidence type="ECO:0000256" key="1">
    <source>
        <dbReference type="HAMAP-Rule" id="MF_00226"/>
    </source>
</evidence>
<dbReference type="InterPro" id="IPR036425">
    <property type="entry name" value="MoaB/Mog-like_dom_sf"/>
</dbReference>
<gene>
    <name evidence="1" type="primary">cinA</name>
    <name evidence="3" type="ORF">SAMN02194393_02797</name>
</gene>
<dbReference type="InterPro" id="IPR036653">
    <property type="entry name" value="CinA-like_C"/>
</dbReference>
<accession>A0A1T5LDA9</accession>
<dbReference type="NCBIfam" id="TIGR00177">
    <property type="entry name" value="molyb_syn"/>
    <property type="match status" value="1"/>
</dbReference>
<comment type="similarity">
    <text evidence="1">Belongs to the CinA family.</text>
</comment>
<dbReference type="NCBIfam" id="TIGR00200">
    <property type="entry name" value="cinA_nterm"/>
    <property type="match status" value="1"/>
</dbReference>
<dbReference type="InterPro" id="IPR008136">
    <property type="entry name" value="CinA_C"/>
</dbReference>
<dbReference type="InterPro" id="IPR050101">
    <property type="entry name" value="CinA"/>
</dbReference>
<feature type="domain" description="MoaB/Mog" evidence="2">
    <location>
        <begin position="4"/>
        <end position="171"/>
    </location>
</feature>
<dbReference type="Gene3D" id="3.40.980.10">
    <property type="entry name" value="MoaB/Mog-like domain"/>
    <property type="match status" value="1"/>
</dbReference>
<dbReference type="HAMAP" id="MF_00226_B">
    <property type="entry name" value="CinA_B"/>
    <property type="match status" value="1"/>
</dbReference>
<dbReference type="Pfam" id="PF00994">
    <property type="entry name" value="MoCF_biosynth"/>
    <property type="match status" value="1"/>
</dbReference>
<dbReference type="STRING" id="36842.SAMN02194393_02797"/>
<dbReference type="SMART" id="SM00852">
    <property type="entry name" value="MoCF_biosynth"/>
    <property type="match status" value="1"/>
</dbReference>
<name>A0A1T5LDA9_9FIRM</name>
<evidence type="ECO:0000313" key="3">
    <source>
        <dbReference type="EMBL" id="SKC73981.1"/>
    </source>
</evidence>
<proteinExistence type="inferred from homology"/>
<dbReference type="PANTHER" id="PTHR13939">
    <property type="entry name" value="NICOTINAMIDE-NUCLEOTIDE AMIDOHYDROLASE PNCC"/>
    <property type="match status" value="1"/>
</dbReference>
<dbReference type="NCBIfam" id="TIGR00199">
    <property type="entry name" value="PncC_domain"/>
    <property type="match status" value="1"/>
</dbReference>
<evidence type="ECO:0000313" key="4">
    <source>
        <dbReference type="Proteomes" id="UP000190285"/>
    </source>
</evidence>
<dbReference type="RefSeq" id="WP_079492382.1">
    <property type="nucleotide sequence ID" value="NZ_FUZT01000006.1"/>
</dbReference>
<dbReference type="InterPro" id="IPR001453">
    <property type="entry name" value="MoaB/Mog_dom"/>
</dbReference>
<organism evidence="3 4">
    <name type="scientific">Maledivibacter halophilus</name>
    <dbReference type="NCBI Taxonomy" id="36842"/>
    <lineage>
        <taxon>Bacteria</taxon>
        <taxon>Bacillati</taxon>
        <taxon>Bacillota</taxon>
        <taxon>Clostridia</taxon>
        <taxon>Peptostreptococcales</taxon>
        <taxon>Caminicellaceae</taxon>
        <taxon>Maledivibacter</taxon>
    </lineage>
</organism>
<evidence type="ECO:0000259" key="2">
    <source>
        <dbReference type="SMART" id="SM00852"/>
    </source>
</evidence>
<dbReference type="Pfam" id="PF02464">
    <property type="entry name" value="CinA"/>
    <property type="match status" value="1"/>
</dbReference>
<dbReference type="SUPFAM" id="SSF142433">
    <property type="entry name" value="CinA-like"/>
    <property type="match status" value="1"/>
</dbReference>
<dbReference type="Pfam" id="PF18146">
    <property type="entry name" value="CinA_KH"/>
    <property type="match status" value="1"/>
</dbReference>
<dbReference type="Gene3D" id="3.90.950.20">
    <property type="entry name" value="CinA-like"/>
    <property type="match status" value="1"/>
</dbReference>
<dbReference type="PIRSF" id="PIRSF006728">
    <property type="entry name" value="CinA"/>
    <property type="match status" value="1"/>
</dbReference>
<dbReference type="EMBL" id="FUZT01000006">
    <property type="protein sequence ID" value="SKC73981.1"/>
    <property type="molecule type" value="Genomic_DNA"/>
</dbReference>
<dbReference type="PANTHER" id="PTHR13939:SF0">
    <property type="entry name" value="NMN AMIDOHYDROLASE-LIKE PROTEIN YFAY"/>
    <property type="match status" value="1"/>
</dbReference>
<keyword evidence="4" id="KW-1185">Reference proteome</keyword>
<dbReference type="NCBIfam" id="NF001813">
    <property type="entry name" value="PRK00549.1"/>
    <property type="match status" value="1"/>
</dbReference>
<dbReference type="CDD" id="cd00885">
    <property type="entry name" value="cinA"/>
    <property type="match status" value="1"/>
</dbReference>
<reference evidence="3 4" key="1">
    <citation type="submission" date="2017-02" db="EMBL/GenBank/DDBJ databases">
        <authorList>
            <person name="Peterson S.W."/>
        </authorList>
    </citation>
    <scope>NUCLEOTIDE SEQUENCE [LARGE SCALE GENOMIC DNA]</scope>
    <source>
        <strain evidence="3 4">M1</strain>
    </source>
</reference>
<dbReference type="SUPFAM" id="SSF53218">
    <property type="entry name" value="Molybdenum cofactor biosynthesis proteins"/>
    <property type="match status" value="1"/>
</dbReference>
<dbReference type="Proteomes" id="UP000190285">
    <property type="component" value="Unassembled WGS sequence"/>
</dbReference>
<dbReference type="InterPro" id="IPR008135">
    <property type="entry name" value="Competence-induced_CinA"/>
</dbReference>
<sequence>MNCTILTVGTELLMGQIVNTNAAFLSKELNGLGINVLYHLTVGDNNDRLEKMFKNVLEISDLIITTGGLGPTQDDLTKETISKSLGRELVMHKPTYEKILSFFERINKEMSINNEKQAFVPEGSIILDNNNGTAPGFIIEENEKIIISLPGPPNEMKGIFLNSVMPYLLSKSELKIKSKVLKFVGVGESKLETLLEDLITGQSNPTLATYAKSGEVSLRISAKAQTDEEIEALINPICEEIEKRLREYIYSYDNESLEKVVADMLIGNNYSISLAESCTGGLLASKLTSIPGISNALDRSIVTYSNRAKHEELGVDKEILKKFGAVSEETAAAMAEGLRAITNSDICLSITGIAGPSGGTPEKPVGLVYIAIATNKNTIIKKLNLNGDRNKIRNYTAVQALNLIRKTIIRNLV</sequence>
<dbReference type="InterPro" id="IPR041424">
    <property type="entry name" value="CinA_KH"/>
</dbReference>
<protein>
    <recommendedName>
        <fullName evidence="1">Putative competence-damage inducible protein</fullName>
    </recommendedName>
</protein>
<dbReference type="Gene3D" id="3.30.70.2860">
    <property type="match status" value="1"/>
</dbReference>
<dbReference type="AlphaFoldDB" id="A0A1T5LDA9"/>